<name>A0A6S6RXS5_9BACT</name>
<reference evidence="1" key="1">
    <citation type="submission" date="2020-01" db="EMBL/GenBank/DDBJ databases">
        <authorList>
            <person name="Meier V. D."/>
            <person name="Meier V D."/>
        </authorList>
    </citation>
    <scope>NUCLEOTIDE SEQUENCE</scope>
    <source>
        <strain evidence="1">HLG_WM_MAG_05</strain>
    </source>
</reference>
<evidence type="ECO:0000313" key="1">
    <source>
        <dbReference type="EMBL" id="CAA6800100.1"/>
    </source>
</evidence>
<dbReference type="AlphaFoldDB" id="A0A6S6RXS5"/>
<proteinExistence type="predicted"/>
<gene>
    <name evidence="1" type="ORF">HELGO_WM9871</name>
</gene>
<organism evidence="1">
    <name type="scientific">uncultured Sulfurovum sp</name>
    <dbReference type="NCBI Taxonomy" id="269237"/>
    <lineage>
        <taxon>Bacteria</taxon>
        <taxon>Pseudomonadati</taxon>
        <taxon>Campylobacterota</taxon>
        <taxon>Epsilonproteobacteria</taxon>
        <taxon>Campylobacterales</taxon>
        <taxon>Sulfurovaceae</taxon>
        <taxon>Sulfurovum</taxon>
        <taxon>environmental samples</taxon>
    </lineage>
</organism>
<dbReference type="EMBL" id="CACVAU010000001">
    <property type="protein sequence ID" value="CAA6800100.1"/>
    <property type="molecule type" value="Genomic_DNA"/>
</dbReference>
<protein>
    <submittedName>
        <fullName evidence="1">Uncharacterized protein</fullName>
    </submittedName>
</protein>
<accession>A0A6S6RXS5</accession>
<sequence length="131" mass="15994">MSKIKRILNILFEKKEITTSPKNHRKKEQELFKKKHRKNYLSVNELSQYFNISPNELNGIFQKLNWSKQEQKWYLMTDLGKYYGAKECYDNKHKIKYLRWNEKVKSSSQLLKAIDEFKKIKSKNFKEKLEL</sequence>